<name>A0A2D2W2L3_9CAUD</name>
<reference evidence="2 3" key="2">
    <citation type="submission" date="2017-11" db="EMBL/GenBank/DDBJ databases">
        <title>Lysogenic conversion of Stenotrophomonas maltophilia by temperate phage DLP4.</title>
        <authorList>
            <person name="Dennis J."/>
            <person name="Stothard P."/>
        </authorList>
    </citation>
    <scope>NUCLEOTIDE SEQUENCE [LARGE SCALE GENOMIC DNA]</scope>
</reference>
<keyword evidence="3" id="KW-1185">Reference proteome</keyword>
<feature type="transmembrane region" description="Helical" evidence="1">
    <location>
        <begin position="20"/>
        <end position="39"/>
    </location>
</feature>
<evidence type="ECO:0000313" key="2">
    <source>
        <dbReference type="EMBL" id="ATS92377.1"/>
    </source>
</evidence>
<evidence type="ECO:0008006" key="4">
    <source>
        <dbReference type="Google" id="ProtNLM"/>
    </source>
</evidence>
<keyword evidence="1" id="KW-0472">Membrane</keyword>
<accession>A0A2D2W2L3</accession>
<proteinExistence type="predicted"/>
<keyword evidence="1" id="KW-0812">Transmembrane</keyword>
<reference evidence="3" key="1">
    <citation type="submission" date="2017-10" db="EMBL/GenBank/DDBJ databases">
        <authorList>
            <person name="Peters D.L."/>
        </authorList>
    </citation>
    <scope>NUCLEOTIDE SEQUENCE [LARGE SCALE GENOMIC DNA]</scope>
</reference>
<evidence type="ECO:0000313" key="3">
    <source>
        <dbReference type="Proteomes" id="UP000241675"/>
    </source>
</evidence>
<keyword evidence="1" id="KW-1133">Transmembrane helix</keyword>
<dbReference type="Proteomes" id="UP000241675">
    <property type="component" value="Segment"/>
</dbReference>
<evidence type="ECO:0000256" key="1">
    <source>
        <dbReference type="SAM" id="Phobius"/>
    </source>
</evidence>
<organism evidence="2 3">
    <name type="scientific">Stenotrophomonas phage vB_SmaS_DLP_5</name>
    <dbReference type="NCBI Taxonomy" id="2044561"/>
    <lineage>
        <taxon>Viruses</taxon>
        <taxon>Duplodnaviria</taxon>
        <taxon>Heunggongvirae</taxon>
        <taxon>Uroviricota</taxon>
        <taxon>Caudoviricetes</taxon>
        <taxon>Delepquintavirus</taxon>
        <taxon>Delepquintavirus DLP5</taxon>
    </lineage>
</organism>
<sequence length="95" mass="10494">METLAHWLFGPEINGGHIVLAWVQVVVMIVVAIIAAFAMQPKVQQPKAATIDDFDMPTAQDGKEAPVMFGDNWTEDPNVLWYGDLSTRPVKAKSK</sequence>
<dbReference type="OrthoDB" id="23328at10239"/>
<dbReference type="EMBL" id="MG189906">
    <property type="protein sequence ID" value="ATS92377.1"/>
    <property type="molecule type" value="Genomic_DNA"/>
</dbReference>
<protein>
    <recommendedName>
        <fullName evidence="4">Tail assembly protein</fullName>
    </recommendedName>
</protein>
<gene>
    <name evidence="2" type="ORF">DLP05_023</name>
</gene>